<dbReference type="PROSITE" id="PS51918">
    <property type="entry name" value="RADICAL_SAM"/>
    <property type="match status" value="1"/>
</dbReference>
<keyword evidence="2" id="KW-0004">4Fe-4S</keyword>
<dbReference type="GO" id="GO:0006777">
    <property type="term" value="P:Mo-molybdopterin cofactor biosynthetic process"/>
    <property type="evidence" value="ECO:0007669"/>
    <property type="project" value="UniProtKB-KW"/>
</dbReference>
<keyword evidence="3" id="KW-0949">S-adenosyl-L-methionine</keyword>
<dbReference type="InterPro" id="IPR013785">
    <property type="entry name" value="Aldolase_TIM"/>
</dbReference>
<comment type="cofactor">
    <cofactor evidence="1">
        <name>[4Fe-4S] cluster</name>
        <dbReference type="ChEBI" id="CHEBI:49883"/>
    </cofactor>
</comment>
<feature type="non-terminal residue" evidence="9">
    <location>
        <position position="117"/>
    </location>
</feature>
<dbReference type="GO" id="GO:0061798">
    <property type="term" value="F:GTP 3',8'-cyclase activity"/>
    <property type="evidence" value="ECO:0007669"/>
    <property type="project" value="TreeGrafter"/>
</dbReference>
<proteinExistence type="predicted"/>
<organism evidence="9">
    <name type="scientific">marine metagenome</name>
    <dbReference type="NCBI Taxonomy" id="408172"/>
    <lineage>
        <taxon>unclassified sequences</taxon>
        <taxon>metagenomes</taxon>
        <taxon>ecological metagenomes</taxon>
    </lineage>
</organism>
<dbReference type="Pfam" id="PF04055">
    <property type="entry name" value="Radical_SAM"/>
    <property type="match status" value="1"/>
</dbReference>
<sequence>MKDTFNREINYLRISVTDRCDLRCIYCMKEDMEFLPKSQILSSEEINDICSTFIDLGIKKIRITGGEPLIKKGMPIILDYLGKKINNSNLEELTLTTNGTQLYKYAEVIKKNGIKRI</sequence>
<evidence type="ECO:0000256" key="6">
    <source>
        <dbReference type="ARBA" id="ARBA00023014"/>
    </source>
</evidence>
<dbReference type="AlphaFoldDB" id="A0A382CU82"/>
<dbReference type="PROSITE" id="PS01305">
    <property type="entry name" value="MOAA_NIFB_PQQE"/>
    <property type="match status" value="1"/>
</dbReference>
<evidence type="ECO:0000256" key="4">
    <source>
        <dbReference type="ARBA" id="ARBA00022723"/>
    </source>
</evidence>
<keyword evidence="5" id="KW-0408">Iron</keyword>
<dbReference type="CDD" id="cd01335">
    <property type="entry name" value="Radical_SAM"/>
    <property type="match status" value="1"/>
</dbReference>
<dbReference type="InterPro" id="IPR007197">
    <property type="entry name" value="rSAM"/>
</dbReference>
<dbReference type="SUPFAM" id="SSF102114">
    <property type="entry name" value="Radical SAM enzymes"/>
    <property type="match status" value="1"/>
</dbReference>
<dbReference type="InterPro" id="IPR058240">
    <property type="entry name" value="rSAM_sf"/>
</dbReference>
<dbReference type="SFLD" id="SFLDS00029">
    <property type="entry name" value="Radical_SAM"/>
    <property type="match status" value="1"/>
</dbReference>
<evidence type="ECO:0000259" key="8">
    <source>
        <dbReference type="PROSITE" id="PS51918"/>
    </source>
</evidence>
<evidence type="ECO:0000256" key="2">
    <source>
        <dbReference type="ARBA" id="ARBA00022485"/>
    </source>
</evidence>
<dbReference type="SFLD" id="SFLDG01067">
    <property type="entry name" value="SPASM/twitch_domain_containing"/>
    <property type="match status" value="1"/>
</dbReference>
<evidence type="ECO:0000313" key="9">
    <source>
        <dbReference type="EMBL" id="SVB29364.1"/>
    </source>
</evidence>
<reference evidence="9" key="1">
    <citation type="submission" date="2018-05" db="EMBL/GenBank/DDBJ databases">
        <authorList>
            <person name="Lanie J.A."/>
            <person name="Ng W.-L."/>
            <person name="Kazmierczak K.M."/>
            <person name="Andrzejewski T.M."/>
            <person name="Davidsen T.M."/>
            <person name="Wayne K.J."/>
            <person name="Tettelin H."/>
            <person name="Glass J.I."/>
            <person name="Rusch D."/>
            <person name="Podicherti R."/>
            <person name="Tsui H.-C.T."/>
            <person name="Winkler M.E."/>
        </authorList>
    </citation>
    <scope>NUCLEOTIDE SEQUENCE</scope>
</reference>
<dbReference type="InterPro" id="IPR000385">
    <property type="entry name" value="MoaA_NifB_PqqE_Fe-S-bd_CS"/>
</dbReference>
<dbReference type="GO" id="GO:0046872">
    <property type="term" value="F:metal ion binding"/>
    <property type="evidence" value="ECO:0007669"/>
    <property type="project" value="UniProtKB-KW"/>
</dbReference>
<evidence type="ECO:0000256" key="5">
    <source>
        <dbReference type="ARBA" id="ARBA00023004"/>
    </source>
</evidence>
<feature type="domain" description="Radical SAM core" evidence="8">
    <location>
        <begin position="4"/>
        <end position="117"/>
    </location>
</feature>
<protein>
    <recommendedName>
        <fullName evidence="8">Radical SAM core domain-containing protein</fullName>
    </recommendedName>
</protein>
<dbReference type="InterPro" id="IPR050105">
    <property type="entry name" value="MoCo_biosynth_MoaA/MoaC"/>
</dbReference>
<dbReference type="EMBL" id="UINC01036027">
    <property type="protein sequence ID" value="SVB29364.1"/>
    <property type="molecule type" value="Genomic_DNA"/>
</dbReference>
<keyword evidence="7" id="KW-0501">Molybdenum cofactor biosynthesis</keyword>
<dbReference type="GO" id="GO:0061799">
    <property type="term" value="F:cyclic pyranopterin monophosphate synthase activity"/>
    <property type="evidence" value="ECO:0007669"/>
    <property type="project" value="TreeGrafter"/>
</dbReference>
<name>A0A382CU82_9ZZZZ</name>
<dbReference type="PANTHER" id="PTHR22960">
    <property type="entry name" value="MOLYBDOPTERIN COFACTOR SYNTHESIS PROTEIN A"/>
    <property type="match status" value="1"/>
</dbReference>
<dbReference type="Gene3D" id="3.20.20.70">
    <property type="entry name" value="Aldolase class I"/>
    <property type="match status" value="1"/>
</dbReference>
<keyword evidence="4" id="KW-0479">Metal-binding</keyword>
<accession>A0A382CU82</accession>
<evidence type="ECO:0000256" key="7">
    <source>
        <dbReference type="ARBA" id="ARBA00023150"/>
    </source>
</evidence>
<evidence type="ECO:0000256" key="1">
    <source>
        <dbReference type="ARBA" id="ARBA00001966"/>
    </source>
</evidence>
<evidence type="ECO:0000256" key="3">
    <source>
        <dbReference type="ARBA" id="ARBA00022691"/>
    </source>
</evidence>
<gene>
    <name evidence="9" type="ORF">METZ01_LOCUS182218</name>
</gene>
<keyword evidence="6" id="KW-0411">Iron-sulfur</keyword>
<dbReference type="PANTHER" id="PTHR22960:SF0">
    <property type="entry name" value="MOLYBDENUM COFACTOR BIOSYNTHESIS PROTEIN 1"/>
    <property type="match status" value="1"/>
</dbReference>
<dbReference type="GO" id="GO:0051539">
    <property type="term" value="F:4 iron, 4 sulfur cluster binding"/>
    <property type="evidence" value="ECO:0007669"/>
    <property type="project" value="UniProtKB-KW"/>
</dbReference>